<name>A0ABT4QTS9_9HYPH</name>
<accession>A0ABT4QTS9</accession>
<keyword evidence="6" id="KW-1185">Reference proteome</keyword>
<dbReference type="Pfam" id="PF00702">
    <property type="entry name" value="Hydrolase"/>
    <property type="match status" value="1"/>
</dbReference>
<evidence type="ECO:0000256" key="1">
    <source>
        <dbReference type="ARBA" id="ARBA00000830"/>
    </source>
</evidence>
<evidence type="ECO:0000256" key="3">
    <source>
        <dbReference type="ARBA" id="ARBA00006171"/>
    </source>
</evidence>
<dbReference type="InterPro" id="IPR023214">
    <property type="entry name" value="HAD_sf"/>
</dbReference>
<gene>
    <name evidence="5" type="ORF">OOJ09_12375</name>
</gene>
<evidence type="ECO:0000256" key="4">
    <source>
        <dbReference type="ARBA" id="ARBA00013078"/>
    </source>
</evidence>
<evidence type="ECO:0000313" key="5">
    <source>
        <dbReference type="EMBL" id="MCZ8544982.1"/>
    </source>
</evidence>
<dbReference type="Proteomes" id="UP001152178">
    <property type="component" value="Unassembled WGS sequence"/>
</dbReference>
<sequence>MKQPNQSIVWNNIDLVVFDLDGTLYDQRRLRTRMALNLLHDAMRARSLKTLNVLRTFRQCREAMAEQMLTDFMDRQFEVTARLCGCSVVYVREVVQEWIERRPLAHIGACRYSGVEGLFHALRRSGRTIAVYSDYPAVEKLKALALKADFVVSASDGDVRRMKPDPAGLHKILGATGVDASRSLMVGDRFDRDWAVANRVGMPAIIRSARGDPRCRTFQSYHDALFQPVVQSLEKSGVLTPSEF</sequence>
<dbReference type="Gene3D" id="3.40.50.1000">
    <property type="entry name" value="HAD superfamily/HAD-like"/>
    <property type="match status" value="1"/>
</dbReference>
<evidence type="ECO:0000256" key="2">
    <source>
        <dbReference type="ARBA" id="ARBA00004818"/>
    </source>
</evidence>
<comment type="pathway">
    <text evidence="2">Organic acid metabolism; glycolate biosynthesis; glycolate from 2-phosphoglycolate: step 1/1.</text>
</comment>
<dbReference type="SFLD" id="SFLDS00003">
    <property type="entry name" value="Haloacid_Dehalogenase"/>
    <property type="match status" value="1"/>
</dbReference>
<dbReference type="InterPro" id="IPR050155">
    <property type="entry name" value="HAD-like_hydrolase_sf"/>
</dbReference>
<comment type="similarity">
    <text evidence="3">Belongs to the HAD-like hydrolase superfamily. CbbY/CbbZ/Gph/YieH family.</text>
</comment>
<dbReference type="InterPro" id="IPR023198">
    <property type="entry name" value="PGP-like_dom2"/>
</dbReference>
<dbReference type="PANTHER" id="PTHR43434">
    <property type="entry name" value="PHOSPHOGLYCOLATE PHOSPHATASE"/>
    <property type="match status" value="1"/>
</dbReference>
<proteinExistence type="inferred from homology"/>
<comment type="caution">
    <text evidence="5">The sequence shown here is derived from an EMBL/GenBank/DDBJ whole genome shotgun (WGS) entry which is preliminary data.</text>
</comment>
<dbReference type="PANTHER" id="PTHR43434:SF1">
    <property type="entry name" value="PHOSPHOGLYCOLATE PHOSPHATASE"/>
    <property type="match status" value="1"/>
</dbReference>
<comment type="catalytic activity">
    <reaction evidence="1">
        <text>2-phosphoglycolate + H2O = glycolate + phosphate</text>
        <dbReference type="Rhea" id="RHEA:14369"/>
        <dbReference type="ChEBI" id="CHEBI:15377"/>
        <dbReference type="ChEBI" id="CHEBI:29805"/>
        <dbReference type="ChEBI" id="CHEBI:43474"/>
        <dbReference type="ChEBI" id="CHEBI:58033"/>
        <dbReference type="EC" id="3.1.3.18"/>
    </reaction>
</comment>
<dbReference type="EMBL" id="JAPFQA010000004">
    <property type="protein sequence ID" value="MCZ8544982.1"/>
    <property type="molecule type" value="Genomic_DNA"/>
</dbReference>
<dbReference type="EC" id="3.1.3.18" evidence="4"/>
<dbReference type="SUPFAM" id="SSF56784">
    <property type="entry name" value="HAD-like"/>
    <property type="match status" value="1"/>
</dbReference>
<reference evidence="5" key="1">
    <citation type="submission" date="2022-11" db="EMBL/GenBank/DDBJ databases">
        <authorList>
            <person name="Coimbra C."/>
        </authorList>
    </citation>
    <scope>NUCLEOTIDE SEQUENCE</scope>
    <source>
        <strain evidence="5">Jales19</strain>
    </source>
</reference>
<dbReference type="Gene3D" id="1.10.150.240">
    <property type="entry name" value="Putative phosphatase, domain 2"/>
    <property type="match status" value="1"/>
</dbReference>
<protein>
    <recommendedName>
        <fullName evidence="4">phosphoglycolate phosphatase</fullName>
        <ecNumber evidence="4">3.1.3.18</ecNumber>
    </recommendedName>
</protein>
<dbReference type="GO" id="GO:0016787">
    <property type="term" value="F:hydrolase activity"/>
    <property type="evidence" value="ECO:0007669"/>
    <property type="project" value="UniProtKB-KW"/>
</dbReference>
<dbReference type="InterPro" id="IPR036412">
    <property type="entry name" value="HAD-like_sf"/>
</dbReference>
<dbReference type="RefSeq" id="WP_269905483.1">
    <property type="nucleotide sequence ID" value="NZ_JAPFQA010000004.1"/>
</dbReference>
<organism evidence="5 6">
    <name type="scientific">Mesorhizobium qingshengii</name>
    <dbReference type="NCBI Taxonomy" id="1165689"/>
    <lineage>
        <taxon>Bacteria</taxon>
        <taxon>Pseudomonadati</taxon>
        <taxon>Pseudomonadota</taxon>
        <taxon>Alphaproteobacteria</taxon>
        <taxon>Hyphomicrobiales</taxon>
        <taxon>Phyllobacteriaceae</taxon>
        <taxon>Mesorhizobium</taxon>
    </lineage>
</organism>
<keyword evidence="5" id="KW-0378">Hydrolase</keyword>
<evidence type="ECO:0000313" key="6">
    <source>
        <dbReference type="Proteomes" id="UP001152178"/>
    </source>
</evidence>
<dbReference type="SFLD" id="SFLDG01129">
    <property type="entry name" value="C1.5:_HAD__Beta-PGM__Phosphata"/>
    <property type="match status" value="1"/>
</dbReference>